<feature type="transmembrane region" description="Helical" evidence="10">
    <location>
        <begin position="261"/>
        <end position="284"/>
    </location>
</feature>
<accession>A0A4E0RZ27</accession>
<evidence type="ECO:0000256" key="10">
    <source>
        <dbReference type="RuleBase" id="RU351113"/>
    </source>
</evidence>
<comment type="caution">
    <text evidence="10">Lacks conserved residue(s) required for the propagation of feature annotation.</text>
</comment>
<dbReference type="PANTHER" id="PTHR21137:SF35">
    <property type="entry name" value="ODORANT RECEPTOR 19A-RELATED"/>
    <property type="match status" value="1"/>
</dbReference>
<gene>
    <name evidence="11" type="primary">Or70</name>
    <name evidence="11" type="ORF">DALL_DALL000317</name>
</gene>
<sequence>MIKRNIEDLWHIDARRNFRIYKVAAQIMGVWPFTCQEKFSKIRFFSLIIILISMAAMLAHDMLSNCGNIDTTLESIVFVLSALLGIVKITLPRIYWRNIESIIVSAAYDWSTTINPKSRKIMEKTSLIGTAAFILLLGGSLFISVLFVLHKVMLNFRMSSRNLTTQYVVFGAGCWRSNLPISINSIYAVQTIQLGTMQLCVSGNDACYYQIISYLSGQLDILNLNVEELSHSYDRKTSPIDEFIRRHNCLLRLCWHVEDTYNFVVMCHLMNNLCFTMMIVLTTWNENKGLGYLVIFGSITIFLYGQIFLYSLGGDVIKTKTESLFHYIYSCPWYQLPTSERRKVLLILTKTNYPIHFTAGNFYRLNLENFKNIVKFTVTLFSFLRLSLQE</sequence>
<keyword evidence="8 10" id="KW-0675">Receptor</keyword>
<evidence type="ECO:0000256" key="6">
    <source>
        <dbReference type="ARBA" id="ARBA00022989"/>
    </source>
</evidence>
<dbReference type="GO" id="GO:0005549">
    <property type="term" value="F:odorant binding"/>
    <property type="evidence" value="ECO:0007669"/>
    <property type="project" value="InterPro"/>
</dbReference>
<dbReference type="Pfam" id="PF02949">
    <property type="entry name" value="7tm_6"/>
    <property type="match status" value="1"/>
</dbReference>
<dbReference type="GO" id="GO:0004984">
    <property type="term" value="F:olfactory receptor activity"/>
    <property type="evidence" value="ECO:0007669"/>
    <property type="project" value="InterPro"/>
</dbReference>
<comment type="subcellular location">
    <subcellularLocation>
        <location evidence="1 10">Cell membrane</location>
        <topology evidence="1 10">Multi-pass membrane protein</topology>
    </subcellularLocation>
</comment>
<dbReference type="InterPro" id="IPR004117">
    <property type="entry name" value="7tm6_olfct_rcpt"/>
</dbReference>
<feature type="transmembrane region" description="Helical" evidence="10">
    <location>
        <begin position="290"/>
        <end position="310"/>
    </location>
</feature>
<dbReference type="OrthoDB" id="6614360at2759"/>
<evidence type="ECO:0000256" key="4">
    <source>
        <dbReference type="ARBA" id="ARBA00022692"/>
    </source>
</evidence>
<evidence type="ECO:0000256" key="1">
    <source>
        <dbReference type="ARBA" id="ARBA00004651"/>
    </source>
</evidence>
<keyword evidence="7 10" id="KW-0472">Membrane</keyword>
<reference evidence="11" key="1">
    <citation type="submission" date="2019-02" db="EMBL/GenBank/DDBJ databases">
        <title>Genome of the parasitoid wasp Diachasma alloeum, an emerging model for ecological speciation and transitions to asexual reproduction.</title>
        <authorList>
            <person name="Robertson H.M."/>
            <person name="Walden K.K."/>
            <person name="Tvedte E.S."/>
            <person name="Hood G.R."/>
            <person name="Feder J.L."/>
            <person name="Forbes A.A."/>
            <person name="Logsdon J.M."/>
            <person name="Mcelroy K.E."/>
        </authorList>
    </citation>
    <scope>NUCLEOTIDE SEQUENCE [LARGE SCALE GENOMIC DNA]</scope>
    <source>
        <strain evidence="11">Michigan</strain>
    </source>
</reference>
<evidence type="ECO:0000256" key="2">
    <source>
        <dbReference type="ARBA" id="ARBA00022475"/>
    </source>
</evidence>
<keyword evidence="2" id="KW-1003">Cell membrane</keyword>
<keyword evidence="5 10" id="KW-0552">Olfaction</keyword>
<proteinExistence type="inferred from homology"/>
<name>A0A4E0RZ27_9HYME</name>
<dbReference type="GO" id="GO:0005886">
    <property type="term" value="C:plasma membrane"/>
    <property type="evidence" value="ECO:0007669"/>
    <property type="project" value="UniProtKB-SubCell"/>
</dbReference>
<comment type="similarity">
    <text evidence="10">Belongs to the insect chemoreceptor superfamily. Heteromeric odorant receptor channel (TC 1.A.69) family.</text>
</comment>
<keyword evidence="4 10" id="KW-0812">Transmembrane</keyword>
<organism evidence="11 12">
    <name type="scientific">Diachasma alloeum</name>
    <dbReference type="NCBI Taxonomy" id="454923"/>
    <lineage>
        <taxon>Eukaryota</taxon>
        <taxon>Metazoa</taxon>
        <taxon>Ecdysozoa</taxon>
        <taxon>Arthropoda</taxon>
        <taxon>Hexapoda</taxon>
        <taxon>Insecta</taxon>
        <taxon>Pterygota</taxon>
        <taxon>Neoptera</taxon>
        <taxon>Endopterygota</taxon>
        <taxon>Hymenoptera</taxon>
        <taxon>Apocrita</taxon>
        <taxon>Ichneumonoidea</taxon>
        <taxon>Braconidae</taxon>
        <taxon>Opiinae</taxon>
        <taxon>Diachasma</taxon>
    </lineage>
</organism>
<feature type="transmembrane region" description="Helical" evidence="10">
    <location>
        <begin position="127"/>
        <end position="149"/>
    </location>
</feature>
<dbReference type="Proteomes" id="UP000297026">
    <property type="component" value="Unassembled WGS sequence"/>
</dbReference>
<keyword evidence="12" id="KW-1185">Reference proteome</keyword>
<evidence type="ECO:0000256" key="8">
    <source>
        <dbReference type="ARBA" id="ARBA00023170"/>
    </source>
</evidence>
<keyword evidence="3 10" id="KW-0716">Sensory transduction</keyword>
<evidence type="ECO:0000256" key="9">
    <source>
        <dbReference type="ARBA" id="ARBA00023224"/>
    </source>
</evidence>
<keyword evidence="9 10" id="KW-0807">Transducer</keyword>
<evidence type="ECO:0000313" key="12">
    <source>
        <dbReference type="Proteomes" id="UP000297026"/>
    </source>
</evidence>
<feature type="transmembrane region" description="Helical" evidence="10">
    <location>
        <begin position="42"/>
        <end position="59"/>
    </location>
</feature>
<evidence type="ECO:0000256" key="3">
    <source>
        <dbReference type="ARBA" id="ARBA00022606"/>
    </source>
</evidence>
<dbReference type="PANTHER" id="PTHR21137">
    <property type="entry name" value="ODORANT RECEPTOR"/>
    <property type="match status" value="1"/>
</dbReference>
<evidence type="ECO:0000313" key="11">
    <source>
        <dbReference type="EMBL" id="THK33121.1"/>
    </source>
</evidence>
<evidence type="ECO:0000256" key="5">
    <source>
        <dbReference type="ARBA" id="ARBA00022725"/>
    </source>
</evidence>
<evidence type="ECO:0000256" key="7">
    <source>
        <dbReference type="ARBA" id="ARBA00023136"/>
    </source>
</evidence>
<dbReference type="GO" id="GO:0007165">
    <property type="term" value="P:signal transduction"/>
    <property type="evidence" value="ECO:0007669"/>
    <property type="project" value="UniProtKB-KW"/>
</dbReference>
<feature type="transmembrane region" description="Helical" evidence="10">
    <location>
        <begin position="71"/>
        <end position="91"/>
    </location>
</feature>
<dbReference type="AlphaFoldDB" id="A0A4E0RZ27"/>
<dbReference type="EMBL" id="ML158713">
    <property type="protein sequence ID" value="THK33121.1"/>
    <property type="molecule type" value="Genomic_DNA"/>
</dbReference>
<protein>
    <recommendedName>
        <fullName evidence="10">Odorant receptor</fullName>
    </recommendedName>
</protein>
<keyword evidence="6 10" id="KW-1133">Transmembrane helix</keyword>